<organism evidence="2 3">
    <name type="scientific">Drosophila simulans</name>
    <name type="common">Fruit fly</name>
    <dbReference type="NCBI Taxonomy" id="7240"/>
    <lineage>
        <taxon>Eukaryota</taxon>
        <taxon>Metazoa</taxon>
        <taxon>Ecdysozoa</taxon>
        <taxon>Arthropoda</taxon>
        <taxon>Hexapoda</taxon>
        <taxon>Insecta</taxon>
        <taxon>Pterygota</taxon>
        <taxon>Neoptera</taxon>
        <taxon>Endopterygota</taxon>
        <taxon>Diptera</taxon>
        <taxon>Brachycera</taxon>
        <taxon>Muscomorpha</taxon>
        <taxon>Ephydroidea</taxon>
        <taxon>Drosophilidae</taxon>
        <taxon>Drosophila</taxon>
        <taxon>Sophophora</taxon>
    </lineage>
</organism>
<keyword evidence="3" id="KW-1185">Reference proteome</keyword>
<evidence type="ECO:0000256" key="1">
    <source>
        <dbReference type="SAM" id="SignalP"/>
    </source>
</evidence>
<dbReference type="AlphaFoldDB" id="B4NUD6"/>
<evidence type="ECO:0000313" key="3">
    <source>
        <dbReference type="Proteomes" id="UP000000304"/>
    </source>
</evidence>
<gene>
    <name evidence="2" type="primary">Dsim\GD24805</name>
    <name evidence="2" type="ORF">Dsim_GD24805</name>
</gene>
<protein>
    <submittedName>
        <fullName evidence="2">GD24805</fullName>
    </submittedName>
</protein>
<evidence type="ECO:0000313" key="2">
    <source>
        <dbReference type="EMBL" id="EDX16583.1"/>
    </source>
</evidence>
<dbReference type="Proteomes" id="UP000000304">
    <property type="component" value="Unassembled WGS sequence"/>
</dbReference>
<dbReference type="HOGENOM" id="CLU_1940323_0_0_1"/>
<feature type="signal peptide" evidence="1">
    <location>
        <begin position="1"/>
        <end position="20"/>
    </location>
</feature>
<name>B4NUD6_DROSI</name>
<accession>B4NUD6</accession>
<dbReference type="OMA" id="KMWAVKR"/>
<keyword evidence="1" id="KW-0732">Signal</keyword>
<dbReference type="OrthoDB" id="207378at2759"/>
<dbReference type="EMBL" id="CH983904">
    <property type="protein sequence ID" value="EDX16583.1"/>
    <property type="molecule type" value="Genomic_DNA"/>
</dbReference>
<dbReference type="Bgee" id="FBgn0188673">
    <property type="expression patterns" value="Expressed in embryo and 3 other cell types or tissues"/>
</dbReference>
<sequence length="130" mass="14204">MMRRTLVLAMLLSLLATPQAAIDKDDGKFPPGRHNLSSAPDQHNVINLSLHGDLTAATLPPHVDPKLSYDLSQTRRLRDALNVFDLAVLAAQWGQVESSGGVSANCSRDMRSYLGGLSDAKMWAVKRHFP</sequence>
<proteinExistence type="predicted"/>
<reference evidence="2 3" key="1">
    <citation type="journal article" date="2007" name="Nature">
        <title>Evolution of genes and genomes on the Drosophila phylogeny.</title>
        <authorList>
            <consortium name="Drosophila 12 Genomes Consortium"/>
            <person name="Clark A.G."/>
            <person name="Eisen M.B."/>
            <person name="Smith D.R."/>
            <person name="Bergman C.M."/>
            <person name="Oliver B."/>
            <person name="Markow T.A."/>
            <person name="Kaufman T.C."/>
            <person name="Kellis M."/>
            <person name="Gelbart W."/>
            <person name="Iyer V.N."/>
            <person name="Pollard D.A."/>
            <person name="Sackton T.B."/>
            <person name="Larracuente A.M."/>
            <person name="Singh N.D."/>
            <person name="Abad J.P."/>
            <person name="Abt D.N."/>
            <person name="Adryan B."/>
            <person name="Aguade M."/>
            <person name="Akashi H."/>
            <person name="Anderson W.W."/>
            <person name="Aquadro C.F."/>
            <person name="Ardell D.H."/>
            <person name="Arguello R."/>
            <person name="Artieri C.G."/>
            <person name="Barbash D.A."/>
            <person name="Barker D."/>
            <person name="Barsanti P."/>
            <person name="Batterham P."/>
            <person name="Batzoglou S."/>
            <person name="Begun D."/>
            <person name="Bhutkar A."/>
            <person name="Blanco E."/>
            <person name="Bosak S.A."/>
            <person name="Bradley R.K."/>
            <person name="Brand A.D."/>
            <person name="Brent M.R."/>
            <person name="Brooks A.N."/>
            <person name="Brown R.H."/>
            <person name="Butlin R.K."/>
            <person name="Caggese C."/>
            <person name="Calvi B.R."/>
            <person name="Bernardo de Carvalho A."/>
            <person name="Caspi A."/>
            <person name="Castrezana S."/>
            <person name="Celniker S.E."/>
            <person name="Chang J.L."/>
            <person name="Chapple C."/>
            <person name="Chatterji S."/>
            <person name="Chinwalla A."/>
            <person name="Civetta A."/>
            <person name="Clifton S.W."/>
            <person name="Comeron J.M."/>
            <person name="Costello J.C."/>
            <person name="Coyne J.A."/>
            <person name="Daub J."/>
            <person name="David R.G."/>
            <person name="Delcher A.L."/>
            <person name="Delehaunty K."/>
            <person name="Do C.B."/>
            <person name="Ebling H."/>
            <person name="Edwards K."/>
            <person name="Eickbush T."/>
            <person name="Evans J.D."/>
            <person name="Filipski A."/>
            <person name="Findeiss S."/>
            <person name="Freyhult E."/>
            <person name="Fulton L."/>
            <person name="Fulton R."/>
            <person name="Garcia A.C."/>
            <person name="Gardiner A."/>
            <person name="Garfield D.A."/>
            <person name="Garvin B.E."/>
            <person name="Gibson G."/>
            <person name="Gilbert D."/>
            <person name="Gnerre S."/>
            <person name="Godfrey J."/>
            <person name="Good R."/>
            <person name="Gotea V."/>
            <person name="Gravely B."/>
            <person name="Greenberg A.J."/>
            <person name="Griffiths-Jones S."/>
            <person name="Gross S."/>
            <person name="Guigo R."/>
            <person name="Gustafson E.A."/>
            <person name="Haerty W."/>
            <person name="Hahn M.W."/>
            <person name="Halligan D.L."/>
            <person name="Halpern A.L."/>
            <person name="Halter G.M."/>
            <person name="Han M.V."/>
            <person name="Heger A."/>
            <person name="Hillier L."/>
            <person name="Hinrichs A.S."/>
            <person name="Holmes I."/>
            <person name="Hoskins R.A."/>
            <person name="Hubisz M.J."/>
            <person name="Hultmark D."/>
            <person name="Huntley M.A."/>
            <person name="Jaffe D.B."/>
            <person name="Jagadeeshan S."/>
            <person name="Jeck W.R."/>
            <person name="Johnson J."/>
            <person name="Jones C.D."/>
            <person name="Jordan W.C."/>
            <person name="Karpen G.H."/>
            <person name="Kataoka E."/>
            <person name="Keightley P.D."/>
            <person name="Kheradpour P."/>
            <person name="Kirkness E.F."/>
            <person name="Koerich L.B."/>
            <person name="Kristiansen K."/>
            <person name="Kudrna D."/>
            <person name="Kulathinal R.J."/>
            <person name="Kumar S."/>
            <person name="Kwok R."/>
            <person name="Lander E."/>
            <person name="Langley C.H."/>
            <person name="Lapoint R."/>
            <person name="Lazzaro B.P."/>
            <person name="Lee S.J."/>
            <person name="Levesque L."/>
            <person name="Li R."/>
            <person name="Lin C.F."/>
            <person name="Lin M.F."/>
            <person name="Lindblad-Toh K."/>
            <person name="Llopart A."/>
            <person name="Long M."/>
            <person name="Low L."/>
            <person name="Lozovsky E."/>
            <person name="Lu J."/>
            <person name="Luo M."/>
            <person name="Machado C.A."/>
            <person name="Makalowski W."/>
            <person name="Marzo M."/>
            <person name="Matsuda M."/>
            <person name="Matzkin L."/>
            <person name="McAllister B."/>
            <person name="McBride C.S."/>
            <person name="McKernan B."/>
            <person name="McKernan K."/>
            <person name="Mendez-Lago M."/>
            <person name="Minx P."/>
            <person name="Mollenhauer M.U."/>
            <person name="Montooth K."/>
            <person name="Mount S.M."/>
            <person name="Mu X."/>
            <person name="Myers E."/>
            <person name="Negre B."/>
            <person name="Newfeld S."/>
            <person name="Nielsen R."/>
            <person name="Noor M.A."/>
            <person name="O'Grady P."/>
            <person name="Pachter L."/>
            <person name="Papaceit M."/>
            <person name="Parisi M.J."/>
            <person name="Parisi M."/>
            <person name="Parts L."/>
            <person name="Pedersen J.S."/>
            <person name="Pesole G."/>
            <person name="Phillippy A.M."/>
            <person name="Ponting C.P."/>
            <person name="Pop M."/>
            <person name="Porcelli D."/>
            <person name="Powell J.R."/>
            <person name="Prohaska S."/>
            <person name="Pruitt K."/>
            <person name="Puig M."/>
            <person name="Quesneville H."/>
            <person name="Ram K.R."/>
            <person name="Rand D."/>
            <person name="Rasmussen M.D."/>
            <person name="Reed L.K."/>
            <person name="Reenan R."/>
            <person name="Reily A."/>
            <person name="Remington K.A."/>
            <person name="Rieger T.T."/>
            <person name="Ritchie M.G."/>
            <person name="Robin C."/>
            <person name="Rogers Y.H."/>
            <person name="Rohde C."/>
            <person name="Rozas J."/>
            <person name="Rubenfield M.J."/>
            <person name="Ruiz A."/>
            <person name="Russo S."/>
            <person name="Salzberg S.L."/>
            <person name="Sanchez-Gracia A."/>
            <person name="Saranga D.J."/>
            <person name="Sato H."/>
            <person name="Schaeffer S.W."/>
            <person name="Schatz M.C."/>
            <person name="Schlenke T."/>
            <person name="Schwartz R."/>
            <person name="Segarra C."/>
            <person name="Singh R.S."/>
            <person name="Sirot L."/>
            <person name="Sirota M."/>
            <person name="Sisneros N.B."/>
            <person name="Smith C.D."/>
            <person name="Smith T.F."/>
            <person name="Spieth J."/>
            <person name="Stage D.E."/>
            <person name="Stark A."/>
            <person name="Stephan W."/>
            <person name="Strausberg R.L."/>
            <person name="Strempel S."/>
            <person name="Sturgill D."/>
            <person name="Sutton G."/>
            <person name="Sutton G.G."/>
            <person name="Tao W."/>
            <person name="Teichmann S."/>
            <person name="Tobari Y.N."/>
            <person name="Tomimura Y."/>
            <person name="Tsolas J.M."/>
            <person name="Valente V.L."/>
            <person name="Venter E."/>
            <person name="Venter J.C."/>
            <person name="Vicario S."/>
            <person name="Vieira F.G."/>
            <person name="Vilella A.J."/>
            <person name="Villasante A."/>
            <person name="Walenz B."/>
            <person name="Wang J."/>
            <person name="Wasserman M."/>
            <person name="Watts T."/>
            <person name="Wilson D."/>
            <person name="Wilson R.K."/>
            <person name="Wing R.A."/>
            <person name="Wolfner M.F."/>
            <person name="Wong A."/>
            <person name="Wong G.K."/>
            <person name="Wu C.I."/>
            <person name="Wu G."/>
            <person name="Yamamoto D."/>
            <person name="Yang H.P."/>
            <person name="Yang S.P."/>
            <person name="Yorke J.A."/>
            <person name="Yoshida K."/>
            <person name="Zdobnov E."/>
            <person name="Zhang P."/>
            <person name="Zhang Y."/>
            <person name="Zimin A.V."/>
            <person name="Baldwin J."/>
            <person name="Abdouelleil A."/>
            <person name="Abdulkadir J."/>
            <person name="Abebe A."/>
            <person name="Abera B."/>
            <person name="Abreu J."/>
            <person name="Acer S.C."/>
            <person name="Aftuck L."/>
            <person name="Alexander A."/>
            <person name="An P."/>
            <person name="Anderson E."/>
            <person name="Anderson S."/>
            <person name="Arachi H."/>
            <person name="Azer M."/>
            <person name="Bachantsang P."/>
            <person name="Barry A."/>
            <person name="Bayul T."/>
            <person name="Berlin A."/>
            <person name="Bessette D."/>
            <person name="Bloom T."/>
            <person name="Blye J."/>
            <person name="Boguslavskiy L."/>
            <person name="Bonnet C."/>
            <person name="Boukhgalter B."/>
            <person name="Bourzgui I."/>
            <person name="Brown A."/>
            <person name="Cahill P."/>
            <person name="Channer S."/>
            <person name="Cheshatsang Y."/>
            <person name="Chuda L."/>
            <person name="Citroen M."/>
            <person name="Collymore A."/>
            <person name="Cooke P."/>
            <person name="Costello M."/>
            <person name="D'Aco K."/>
            <person name="Daza R."/>
            <person name="De Haan G."/>
            <person name="DeGray S."/>
            <person name="DeMaso C."/>
            <person name="Dhargay N."/>
            <person name="Dooley K."/>
            <person name="Dooley E."/>
            <person name="Doricent M."/>
            <person name="Dorje P."/>
            <person name="Dorjee K."/>
            <person name="Dupes A."/>
            <person name="Elong R."/>
            <person name="Falk J."/>
            <person name="Farina A."/>
            <person name="Faro S."/>
            <person name="Ferguson D."/>
            <person name="Fisher S."/>
            <person name="Foley C.D."/>
            <person name="Franke A."/>
            <person name="Friedrich D."/>
            <person name="Gadbois L."/>
            <person name="Gearin G."/>
            <person name="Gearin C.R."/>
            <person name="Giannoukos G."/>
            <person name="Goode T."/>
            <person name="Graham J."/>
            <person name="Grandbois E."/>
            <person name="Grewal S."/>
            <person name="Gyaltsen K."/>
            <person name="Hafez N."/>
            <person name="Hagos B."/>
            <person name="Hall J."/>
            <person name="Henson C."/>
            <person name="Hollinger A."/>
            <person name="Honan T."/>
            <person name="Huard M.D."/>
            <person name="Hughes L."/>
            <person name="Hurhula B."/>
            <person name="Husby M.E."/>
            <person name="Kamat A."/>
            <person name="Kanga B."/>
            <person name="Kashin S."/>
            <person name="Khazanovich D."/>
            <person name="Kisner P."/>
            <person name="Lance K."/>
            <person name="Lara M."/>
            <person name="Lee W."/>
            <person name="Lennon N."/>
            <person name="Letendre F."/>
            <person name="LeVine R."/>
            <person name="Lipovsky A."/>
            <person name="Liu X."/>
            <person name="Liu J."/>
            <person name="Liu S."/>
            <person name="Lokyitsang T."/>
            <person name="Lokyitsang Y."/>
            <person name="Lubonja R."/>
            <person name="Lui A."/>
            <person name="MacDonald P."/>
            <person name="Magnisalis V."/>
            <person name="Maru K."/>
            <person name="Matthews C."/>
            <person name="McCusker W."/>
            <person name="McDonough S."/>
            <person name="Mehta T."/>
            <person name="Meldrim J."/>
            <person name="Meneus L."/>
            <person name="Mihai O."/>
            <person name="Mihalev A."/>
            <person name="Mihova T."/>
            <person name="Mittelman R."/>
            <person name="Mlenga V."/>
            <person name="Montmayeur A."/>
            <person name="Mulrain L."/>
            <person name="Navidi A."/>
            <person name="Naylor J."/>
            <person name="Negash T."/>
            <person name="Nguyen T."/>
            <person name="Nguyen N."/>
            <person name="Nicol R."/>
            <person name="Norbu C."/>
            <person name="Norbu N."/>
            <person name="Novod N."/>
            <person name="O'Neill B."/>
            <person name="Osman S."/>
            <person name="Markiewicz E."/>
            <person name="Oyono O.L."/>
            <person name="Patti C."/>
            <person name="Phunkhang P."/>
            <person name="Pierre F."/>
            <person name="Priest M."/>
            <person name="Raghuraman S."/>
            <person name="Rege F."/>
            <person name="Reyes R."/>
            <person name="Rise C."/>
            <person name="Rogov P."/>
            <person name="Ross K."/>
            <person name="Ryan E."/>
            <person name="Settipalli S."/>
            <person name="Shea T."/>
            <person name="Sherpa N."/>
            <person name="Shi L."/>
            <person name="Shih D."/>
            <person name="Sparrow T."/>
            <person name="Spaulding J."/>
            <person name="Stalker J."/>
            <person name="Stange-Thomann N."/>
            <person name="Stavropoulos S."/>
            <person name="Stone C."/>
            <person name="Strader C."/>
            <person name="Tesfaye S."/>
            <person name="Thomson T."/>
            <person name="Thoulutsang Y."/>
            <person name="Thoulutsang D."/>
            <person name="Topham K."/>
            <person name="Topping I."/>
            <person name="Tsamla T."/>
            <person name="Vassiliev H."/>
            <person name="Vo A."/>
            <person name="Wangchuk T."/>
            <person name="Wangdi T."/>
            <person name="Weiand M."/>
            <person name="Wilkinson J."/>
            <person name="Wilson A."/>
            <person name="Yadav S."/>
            <person name="Young G."/>
            <person name="Yu Q."/>
            <person name="Zembek L."/>
            <person name="Zhong D."/>
            <person name="Zimmer A."/>
            <person name="Zwirko Z."/>
            <person name="Jaffe D.B."/>
            <person name="Alvarez P."/>
            <person name="Brockman W."/>
            <person name="Butler J."/>
            <person name="Chin C."/>
            <person name="Gnerre S."/>
            <person name="Grabherr M."/>
            <person name="Kleber M."/>
            <person name="Mauceli E."/>
            <person name="MacCallum I."/>
        </authorList>
    </citation>
    <scope>NUCLEOTIDE SEQUENCE [LARGE SCALE GENOMIC DNA]</scope>
    <source>
        <strain evidence="3">white501</strain>
    </source>
</reference>
<feature type="chain" id="PRO_5002820387" evidence="1">
    <location>
        <begin position="21"/>
        <end position="130"/>
    </location>
</feature>